<gene>
    <name evidence="2" type="ORF">CEY02_20595</name>
</gene>
<proteinExistence type="predicted"/>
<accession>A0A2A5IEW9</accession>
<dbReference type="InterPro" id="IPR027785">
    <property type="entry name" value="UvrD-like_helicase_C"/>
</dbReference>
<dbReference type="AlphaFoldDB" id="A0A2A5IEW9"/>
<dbReference type="InterPro" id="IPR027417">
    <property type="entry name" value="P-loop_NTPase"/>
</dbReference>
<dbReference type="Gene3D" id="3.40.50.300">
    <property type="entry name" value="P-loop containing nucleotide triphosphate hydrolases"/>
    <property type="match status" value="2"/>
</dbReference>
<comment type="caution">
    <text evidence="2">The sequence shown here is derived from an EMBL/GenBank/DDBJ whole genome shotgun (WGS) entry which is preliminary data.</text>
</comment>
<organism evidence="2 3">
    <name type="scientific">Bacillus pumilus</name>
    <name type="common">Bacillus mesentericus</name>
    <dbReference type="NCBI Taxonomy" id="1408"/>
    <lineage>
        <taxon>Bacteria</taxon>
        <taxon>Bacillati</taxon>
        <taxon>Bacillota</taxon>
        <taxon>Bacilli</taxon>
        <taxon>Bacillales</taxon>
        <taxon>Bacillaceae</taxon>
        <taxon>Bacillus</taxon>
    </lineage>
</organism>
<protein>
    <recommendedName>
        <fullName evidence="1">UvrD-like helicase C-terminal domain-containing protein</fullName>
    </recommendedName>
</protein>
<feature type="domain" description="UvrD-like helicase C-terminal" evidence="1">
    <location>
        <begin position="336"/>
        <end position="382"/>
    </location>
</feature>
<dbReference type="Pfam" id="PF13538">
    <property type="entry name" value="UvrD_C_2"/>
    <property type="match status" value="1"/>
</dbReference>
<dbReference type="Pfam" id="PF13604">
    <property type="entry name" value="AAA_30"/>
    <property type="match status" value="1"/>
</dbReference>
<dbReference type="PANTHER" id="PTHR47642">
    <property type="entry name" value="ATP-DEPENDENT DNA HELICASE"/>
    <property type="match status" value="1"/>
</dbReference>
<evidence type="ECO:0000259" key="1">
    <source>
        <dbReference type="Pfam" id="PF13538"/>
    </source>
</evidence>
<dbReference type="Proteomes" id="UP000228754">
    <property type="component" value="Unassembled WGS sequence"/>
</dbReference>
<dbReference type="InterPro" id="IPR051055">
    <property type="entry name" value="PIF1_helicase"/>
</dbReference>
<dbReference type="SUPFAM" id="SSF52540">
    <property type="entry name" value="P-loop containing nucleoside triphosphate hydrolases"/>
    <property type="match status" value="1"/>
</dbReference>
<dbReference type="EMBL" id="NKHG01000221">
    <property type="protein sequence ID" value="PCK15517.1"/>
    <property type="molecule type" value="Genomic_DNA"/>
</dbReference>
<reference evidence="2 3" key="1">
    <citation type="submission" date="2017-06" db="EMBL/GenBank/DDBJ databases">
        <title>Draft Genome Sequence of Bacillus sp Strain 36R Isolated from saline sediment at Atanasia, Sonora, Mexico.</title>
        <authorList>
            <person name="Sanchez Diaz R."/>
            <person name="Quiroz Macias M.E."/>
            <person name="Ibarra Gamez J.C."/>
            <person name="Enciso Ibarra J."/>
            <person name="Gomez Gil B."/>
            <person name="Galaviz Silva L."/>
        </authorList>
    </citation>
    <scope>NUCLEOTIDE SEQUENCE [LARGE SCALE GENOMIC DNA]</scope>
    <source>
        <strain evidence="2 3">36R_ATNSAL</strain>
    </source>
</reference>
<name>A0A2A5IEW9_BACPU</name>
<evidence type="ECO:0000313" key="2">
    <source>
        <dbReference type="EMBL" id="PCK15517.1"/>
    </source>
</evidence>
<evidence type="ECO:0000313" key="3">
    <source>
        <dbReference type="Proteomes" id="UP000228754"/>
    </source>
</evidence>
<dbReference type="OrthoDB" id="9803432at2"/>
<sequence length="383" mass="43892">MQQEAVRIIEDWFKNSKKKSFFLAGYAGTGKTTLVEYIIKKLQMKDSEVAFACYTGKASLVVTRKANGKYTASTIHKLIYNVRTDRNGDLHSEKKSKDELSHLKLIVIDEASMVDGQIMKDLKSFGIKILFIGDTGQLPPVSQNGIEDFMSMFNNPDFTLTEIHRQAAENPIIKLSMLARTKQEISPGVYGENKEVVVIDKVTWEAHKNRLYKSADQIICGFNKTRSHINDEIRELLGFDSVYPMIGDKMICLKNDWDKSVNDYSLVNGMTGYVHKVYSSDEIKRDPKYESTVIDFRPDFTDEFFKELYIPNDSIGNPGFKLLPYDESDYNRFDFGYAITCHKSQGSQWDNVVVLNEVLNHETHHRWLYTAITRAAEKLILVV</sequence>
<dbReference type="CDD" id="cd18809">
    <property type="entry name" value="SF1_C_RecD"/>
    <property type="match status" value="1"/>
</dbReference>